<dbReference type="InterPro" id="IPR002187">
    <property type="entry name" value="N-reg_PII"/>
</dbReference>
<proteinExistence type="predicted"/>
<keyword evidence="2" id="KW-1185">Reference proteome</keyword>
<dbReference type="EMBL" id="JACHOC010000004">
    <property type="protein sequence ID" value="MBB4622405.1"/>
    <property type="molecule type" value="Genomic_DNA"/>
</dbReference>
<dbReference type="NCBIfam" id="NF045581">
    <property type="entry name" value="PG0541_fam"/>
    <property type="match status" value="1"/>
</dbReference>
<organism evidence="1 2">
    <name type="scientific">Parabacteroides faecis</name>
    <dbReference type="NCBI Taxonomy" id="1217282"/>
    <lineage>
        <taxon>Bacteria</taxon>
        <taxon>Pseudomonadati</taxon>
        <taxon>Bacteroidota</taxon>
        <taxon>Bacteroidia</taxon>
        <taxon>Bacteroidales</taxon>
        <taxon>Tannerellaceae</taxon>
        <taxon>Parabacteroides</taxon>
    </lineage>
</organism>
<dbReference type="InterPro" id="IPR015867">
    <property type="entry name" value="N-reg_PII/ATP_PRibTrfase_C"/>
</dbReference>
<dbReference type="Pfam" id="PF00543">
    <property type="entry name" value="P-II"/>
    <property type="match status" value="1"/>
</dbReference>
<accession>A0ABR6KLT3</accession>
<dbReference type="RefSeq" id="WP_122360595.1">
    <property type="nucleotide sequence ID" value="NZ_BMPB01000013.1"/>
</dbReference>
<gene>
    <name evidence="1" type="ORF">GGQ57_002305</name>
</gene>
<sequence>MKAIFISFNQAYYEMILSIMDRSNIRGFTFWETVQGRGSQKGEPHYGSHAWPTLNSAILAMVDDEKVDPFLDLLHKMDMQTEAQGLRAFVWNIEKSI</sequence>
<evidence type="ECO:0000313" key="2">
    <source>
        <dbReference type="Proteomes" id="UP000533637"/>
    </source>
</evidence>
<dbReference type="SUPFAM" id="SSF54913">
    <property type="entry name" value="GlnB-like"/>
    <property type="match status" value="1"/>
</dbReference>
<name>A0ABR6KLT3_9BACT</name>
<dbReference type="Gene3D" id="3.30.70.120">
    <property type="match status" value="1"/>
</dbReference>
<reference evidence="1 2" key="1">
    <citation type="submission" date="2020-08" db="EMBL/GenBank/DDBJ databases">
        <title>Genomic Encyclopedia of Type Strains, Phase IV (KMG-IV): sequencing the most valuable type-strain genomes for metagenomic binning, comparative biology and taxonomic classification.</title>
        <authorList>
            <person name="Goeker M."/>
        </authorList>
    </citation>
    <scope>NUCLEOTIDE SEQUENCE [LARGE SCALE GENOMIC DNA]</scope>
    <source>
        <strain evidence="1 2">DSM 102983</strain>
    </source>
</reference>
<evidence type="ECO:0000313" key="1">
    <source>
        <dbReference type="EMBL" id="MBB4622405.1"/>
    </source>
</evidence>
<dbReference type="InterPro" id="IPR011322">
    <property type="entry name" value="N-reg_PII-like_a/b"/>
</dbReference>
<protein>
    <submittedName>
        <fullName evidence="1">Nitrogen regulatory protein PII</fullName>
    </submittedName>
</protein>
<dbReference type="Proteomes" id="UP000533637">
    <property type="component" value="Unassembled WGS sequence"/>
</dbReference>
<comment type="caution">
    <text evidence="1">The sequence shown here is derived from an EMBL/GenBank/DDBJ whole genome shotgun (WGS) entry which is preliminary data.</text>
</comment>